<protein>
    <submittedName>
        <fullName evidence="3">DUF4143 domain-containing protein</fullName>
    </submittedName>
</protein>
<feature type="domain" description="DUF4143" evidence="2">
    <location>
        <begin position="187"/>
        <end position="364"/>
    </location>
</feature>
<keyword evidence="4" id="KW-1185">Reference proteome</keyword>
<evidence type="ECO:0000259" key="1">
    <source>
        <dbReference type="Pfam" id="PF13173"/>
    </source>
</evidence>
<dbReference type="Pfam" id="PF13173">
    <property type="entry name" value="AAA_14"/>
    <property type="match status" value="1"/>
</dbReference>
<reference evidence="4" key="1">
    <citation type="journal article" date="2019" name="Int. J. Syst. Evol. Microbiol.">
        <title>The Global Catalogue of Microorganisms (GCM) 10K type strain sequencing project: providing services to taxonomists for standard genome sequencing and annotation.</title>
        <authorList>
            <consortium name="The Broad Institute Genomics Platform"/>
            <consortium name="The Broad Institute Genome Sequencing Center for Infectious Disease"/>
            <person name="Wu L."/>
            <person name="Ma J."/>
        </authorList>
    </citation>
    <scope>NUCLEOTIDE SEQUENCE [LARGE SCALE GENOMIC DNA]</scope>
    <source>
        <strain evidence="4">JCM 16902</strain>
    </source>
</reference>
<proteinExistence type="predicted"/>
<sequence>MVDDVLDDLLPALPAILLDGPKAVGKTATALQRAQTVWRLSRPPQAAVVSADPQQALNAAPPVLLDEYQRVLPVFDAVREAVDEDSAPGRFLLTGSAPPPGSHSGAGRITTVRVRPLTLPERGVSTAMVSLASLFEGSFTAPVAGVSALGLADYTDLILASGLPGLQHLQGRPLQIQLDGYLDRIVERDMREDGHDVRRPATLMAWLRAYAASVSTTTSWDKVRDAASAGSAVKPARSTTGPYVDTLTRLRILDDVPAWIPSHNHLKRLTRSPKHHLADPALAARLVGATRASLLRGAGETFTPLDGTYLGQLFESLATLSVKVFATSLPASVSHLRLDSGRREVDLIVERDSDRAIVAFEVKLAGEVNYEDVKHLHWLREQLGEQLVDAVVLTTGPAAYRRPDGIAVVPLALLGS</sequence>
<comment type="caution">
    <text evidence="3">The sequence shown here is derived from an EMBL/GenBank/DDBJ whole genome shotgun (WGS) entry which is preliminary data.</text>
</comment>
<feature type="domain" description="AAA" evidence="1">
    <location>
        <begin position="15"/>
        <end position="121"/>
    </location>
</feature>
<dbReference type="PANTHER" id="PTHR43566">
    <property type="entry name" value="CONSERVED PROTEIN"/>
    <property type="match status" value="1"/>
</dbReference>
<dbReference type="PANTHER" id="PTHR43566:SF2">
    <property type="entry name" value="DUF4143 DOMAIN-CONTAINING PROTEIN"/>
    <property type="match status" value="1"/>
</dbReference>
<evidence type="ECO:0000313" key="3">
    <source>
        <dbReference type="EMBL" id="GAA3635717.1"/>
    </source>
</evidence>
<evidence type="ECO:0000259" key="2">
    <source>
        <dbReference type="Pfam" id="PF13635"/>
    </source>
</evidence>
<dbReference type="Pfam" id="PF13635">
    <property type="entry name" value="DUF4143"/>
    <property type="match status" value="1"/>
</dbReference>
<evidence type="ECO:0000313" key="4">
    <source>
        <dbReference type="Proteomes" id="UP001501074"/>
    </source>
</evidence>
<dbReference type="InterPro" id="IPR025420">
    <property type="entry name" value="DUF4143"/>
</dbReference>
<dbReference type="Proteomes" id="UP001501074">
    <property type="component" value="Unassembled WGS sequence"/>
</dbReference>
<gene>
    <name evidence="3" type="ORF">GCM10022223_62690</name>
</gene>
<name>A0ABP7AMF5_9ACTN</name>
<dbReference type="EMBL" id="BAAAZO010000012">
    <property type="protein sequence ID" value="GAA3635717.1"/>
    <property type="molecule type" value="Genomic_DNA"/>
</dbReference>
<organism evidence="3 4">
    <name type="scientific">Kineosporia mesophila</name>
    <dbReference type="NCBI Taxonomy" id="566012"/>
    <lineage>
        <taxon>Bacteria</taxon>
        <taxon>Bacillati</taxon>
        <taxon>Actinomycetota</taxon>
        <taxon>Actinomycetes</taxon>
        <taxon>Kineosporiales</taxon>
        <taxon>Kineosporiaceae</taxon>
        <taxon>Kineosporia</taxon>
    </lineage>
</organism>
<dbReference type="InterPro" id="IPR041682">
    <property type="entry name" value="AAA_14"/>
</dbReference>
<dbReference type="RefSeq" id="WP_231488765.1">
    <property type="nucleotide sequence ID" value="NZ_BAAAZO010000012.1"/>
</dbReference>
<accession>A0ABP7AMF5</accession>